<dbReference type="Gene3D" id="1.20.1260.10">
    <property type="match status" value="1"/>
</dbReference>
<feature type="binding site" evidence="5">
    <location>
        <position position="94"/>
    </location>
    <ligand>
        <name>Fe cation</name>
        <dbReference type="ChEBI" id="CHEBI:24875"/>
        <label>1</label>
    </ligand>
</feature>
<sequence length="212" mass="23956">MYKIDQGSPSPRPRTSSGPRPVSNQEAQQEVSSGRASEASSAAPHRSHYHLDHPHSLPVKKLSSTKLVPDAKKEVSQDDWGKTLDAIEMTIVLEENLNQALLDLHALGSACTDPHLCDFLEICFLDEWGKLVQKMSSHLTNPHGLARPQSGFNVNIEQDHILVFFRFYYQFSRQYEDPGIYRFVTSQLLNSKNLDWKLGAQKAKIIPQLFES</sequence>
<dbReference type="SUPFAM" id="SSF47240">
    <property type="entry name" value="Ferritin-like"/>
    <property type="match status" value="1"/>
</dbReference>
<dbReference type="Proteomes" id="UP001159641">
    <property type="component" value="Unassembled WGS sequence"/>
</dbReference>
<evidence type="ECO:0000256" key="2">
    <source>
        <dbReference type="ARBA" id="ARBA00044942"/>
    </source>
</evidence>
<comment type="function">
    <text evidence="3">Stores iron in a soluble, non-toxic, readily available form. Important for iron homeostasis. Iron is taken up in the ferrous form and deposited as ferric hydroxides after oxidation. Also plays a role in delivery of iron to cells. Mediates iron uptake in capsule cells of the developing kidney. Delivery to lysosomes by the cargo receptor NCOA4 for autophagic degradation and release or iron.</text>
</comment>
<dbReference type="EMBL" id="JAIQCJ010001308">
    <property type="protein sequence ID" value="KAJ8791177.1"/>
    <property type="molecule type" value="Genomic_DNA"/>
</dbReference>
<dbReference type="GO" id="GO:0006826">
    <property type="term" value="P:iron ion transport"/>
    <property type="evidence" value="ECO:0007669"/>
    <property type="project" value="InterPro"/>
</dbReference>
<keyword evidence="8" id="KW-1185">Reference proteome</keyword>
<dbReference type="InterPro" id="IPR012347">
    <property type="entry name" value="Ferritin-like"/>
</dbReference>
<keyword evidence="5" id="KW-0479">Metal-binding</keyword>
<comment type="subunit">
    <text evidence="4">Oligomer of 24 subunits. There are two types of subunits: L (light) chain and H (heavy) chain. The major chain can be light or heavy, depending on the species and tissue type. The functional molecule forms a roughly spherical shell with a diameter of 12 nm and contains a central cavity into which the insoluble mineral iron core is deposited. Interacts with NCOA4.</text>
</comment>
<keyword evidence="5" id="KW-0408">Iron</keyword>
<dbReference type="GO" id="GO:0008199">
    <property type="term" value="F:ferric iron binding"/>
    <property type="evidence" value="ECO:0007669"/>
    <property type="project" value="InterPro"/>
</dbReference>
<evidence type="ECO:0000313" key="7">
    <source>
        <dbReference type="EMBL" id="KAJ8791177.1"/>
    </source>
</evidence>
<proteinExistence type="predicted"/>
<dbReference type="GO" id="GO:0044754">
    <property type="term" value="C:autolysosome"/>
    <property type="evidence" value="ECO:0007669"/>
    <property type="project" value="UniProtKB-SubCell"/>
</dbReference>
<evidence type="ECO:0000256" key="6">
    <source>
        <dbReference type="SAM" id="MobiDB-lite"/>
    </source>
</evidence>
<comment type="subcellular location">
    <subcellularLocation>
        <location evidence="2">Autolysosome</location>
    </subcellularLocation>
</comment>
<feature type="region of interest" description="Disordered" evidence="6">
    <location>
        <begin position="1"/>
        <end position="75"/>
    </location>
</feature>
<gene>
    <name evidence="7" type="ORF">J1605_020740</name>
</gene>
<name>A0AB34HE91_ESCRO</name>
<evidence type="ECO:0000256" key="4">
    <source>
        <dbReference type="ARBA" id="ARBA00047045"/>
    </source>
</evidence>
<evidence type="ECO:0000256" key="5">
    <source>
        <dbReference type="PIRSR" id="PIRSR601519-1"/>
    </source>
</evidence>
<evidence type="ECO:0000256" key="3">
    <source>
        <dbReference type="ARBA" id="ARBA00045578"/>
    </source>
</evidence>
<dbReference type="AlphaFoldDB" id="A0AB34HE91"/>
<dbReference type="InterPro" id="IPR001519">
    <property type="entry name" value="Ferritin"/>
</dbReference>
<evidence type="ECO:0000313" key="8">
    <source>
        <dbReference type="Proteomes" id="UP001159641"/>
    </source>
</evidence>
<protein>
    <recommendedName>
        <fullName evidence="1">Ferritin light chain</fullName>
    </recommendedName>
</protein>
<feature type="compositionally biased region" description="Low complexity" evidence="6">
    <location>
        <begin position="32"/>
        <end position="43"/>
    </location>
</feature>
<dbReference type="GO" id="GO:0008198">
    <property type="term" value="F:ferrous iron binding"/>
    <property type="evidence" value="ECO:0007669"/>
    <property type="project" value="TreeGrafter"/>
</dbReference>
<accession>A0AB34HE91</accession>
<dbReference type="PANTHER" id="PTHR11431">
    <property type="entry name" value="FERRITIN"/>
    <property type="match status" value="1"/>
</dbReference>
<dbReference type="PANTHER" id="PTHR11431:SF47">
    <property type="entry name" value="FERRITIN LIGHT CHAIN"/>
    <property type="match status" value="1"/>
</dbReference>
<feature type="compositionally biased region" description="Low complexity" evidence="6">
    <location>
        <begin position="13"/>
        <end position="23"/>
    </location>
</feature>
<organism evidence="7 8">
    <name type="scientific">Eschrichtius robustus</name>
    <name type="common">California gray whale</name>
    <name type="synonym">Eschrichtius gibbosus</name>
    <dbReference type="NCBI Taxonomy" id="9764"/>
    <lineage>
        <taxon>Eukaryota</taxon>
        <taxon>Metazoa</taxon>
        <taxon>Chordata</taxon>
        <taxon>Craniata</taxon>
        <taxon>Vertebrata</taxon>
        <taxon>Euteleostomi</taxon>
        <taxon>Mammalia</taxon>
        <taxon>Eutheria</taxon>
        <taxon>Laurasiatheria</taxon>
        <taxon>Artiodactyla</taxon>
        <taxon>Whippomorpha</taxon>
        <taxon>Cetacea</taxon>
        <taxon>Mysticeti</taxon>
        <taxon>Eschrichtiidae</taxon>
        <taxon>Eschrichtius</taxon>
    </lineage>
</organism>
<comment type="caution">
    <text evidence="7">The sequence shown here is derived from an EMBL/GenBank/DDBJ whole genome shotgun (WGS) entry which is preliminary data.</text>
</comment>
<evidence type="ECO:0000256" key="1">
    <source>
        <dbReference type="ARBA" id="ARBA00040044"/>
    </source>
</evidence>
<dbReference type="InterPro" id="IPR009078">
    <property type="entry name" value="Ferritin-like_SF"/>
</dbReference>
<dbReference type="GO" id="GO:0006879">
    <property type="term" value="P:intracellular iron ion homeostasis"/>
    <property type="evidence" value="ECO:0007669"/>
    <property type="project" value="InterPro"/>
</dbReference>
<reference evidence="7 8" key="1">
    <citation type="submission" date="2022-11" db="EMBL/GenBank/DDBJ databases">
        <title>Whole genome sequence of Eschrichtius robustus ER-17-0199.</title>
        <authorList>
            <person name="Bruniche-Olsen A."/>
            <person name="Black A.N."/>
            <person name="Fields C.J."/>
            <person name="Walden K."/>
            <person name="Dewoody J.A."/>
        </authorList>
    </citation>
    <scope>NUCLEOTIDE SEQUENCE [LARGE SCALE GENOMIC DNA]</scope>
    <source>
        <strain evidence="7">ER-17-0199</strain>
        <tissue evidence="7">Blubber</tissue>
    </source>
</reference>